<dbReference type="EMBL" id="LUGG01000023">
    <property type="protein sequence ID" value="OBZ67949.1"/>
    <property type="molecule type" value="Genomic_DNA"/>
</dbReference>
<reference evidence="1 2" key="1">
    <citation type="submission" date="2016-03" db="EMBL/GenBank/DDBJ databases">
        <title>Whole genome sequencing of Grifola frondosa 9006-11.</title>
        <authorList>
            <person name="Min B."/>
            <person name="Park H."/>
            <person name="Kim J.-G."/>
            <person name="Cho H."/>
            <person name="Oh Y.-L."/>
            <person name="Kong W.-S."/>
            <person name="Choi I.-G."/>
        </authorList>
    </citation>
    <scope>NUCLEOTIDE SEQUENCE [LARGE SCALE GENOMIC DNA]</scope>
    <source>
        <strain evidence="1 2">9006-11</strain>
    </source>
</reference>
<accession>A0A1C7LVE6</accession>
<evidence type="ECO:0000313" key="1">
    <source>
        <dbReference type="EMBL" id="OBZ67949.1"/>
    </source>
</evidence>
<dbReference type="AlphaFoldDB" id="A0A1C7LVE6"/>
<keyword evidence="2" id="KW-1185">Reference proteome</keyword>
<organism evidence="1 2">
    <name type="scientific">Grifola frondosa</name>
    <name type="common">Maitake</name>
    <name type="synonym">Polyporus frondosus</name>
    <dbReference type="NCBI Taxonomy" id="5627"/>
    <lineage>
        <taxon>Eukaryota</taxon>
        <taxon>Fungi</taxon>
        <taxon>Dikarya</taxon>
        <taxon>Basidiomycota</taxon>
        <taxon>Agaricomycotina</taxon>
        <taxon>Agaricomycetes</taxon>
        <taxon>Polyporales</taxon>
        <taxon>Grifolaceae</taxon>
        <taxon>Grifola</taxon>
    </lineage>
</organism>
<name>A0A1C7LVE6_GRIFR</name>
<protein>
    <submittedName>
        <fullName evidence="1">Uncharacterized protein</fullName>
    </submittedName>
</protein>
<gene>
    <name evidence="1" type="ORF">A0H81_12102</name>
</gene>
<comment type="caution">
    <text evidence="1">The sequence shown here is derived from an EMBL/GenBank/DDBJ whole genome shotgun (WGS) entry which is preliminary data.</text>
</comment>
<sequence>MKVEHDERILATLQPVDGSYRSALDASKGAHLMGTDQSTSAAPPPSSLPPRHLHQAAIFSALFAQVLRYLDGRAWPGQAFDILPPSSSPPYSSFPLDGCHRHQKEVEALRQERELLMMREVKQFEEIQKLYATIEEVSHAVAAMETAKARSTTFFPTDKYIDPAREDEDYLYQMKMARMAKYDARGAVVHEWCISDESTSSTLTEATVVNHDDVSCGQWVVTNVGRQVEEQSSLISAYSYTVSPRRVRSRRSVHKTTHRLFTDCSQSFCTSIDECHPSDRSSLVGILHP</sequence>
<dbReference type="Proteomes" id="UP000092993">
    <property type="component" value="Unassembled WGS sequence"/>
</dbReference>
<proteinExistence type="predicted"/>
<evidence type="ECO:0000313" key="2">
    <source>
        <dbReference type="Proteomes" id="UP000092993"/>
    </source>
</evidence>